<dbReference type="RefSeq" id="WP_217964204.1">
    <property type="nucleotide sequence ID" value="NZ_JAHTBN010000003.1"/>
</dbReference>
<dbReference type="Proteomes" id="UP001595848">
    <property type="component" value="Unassembled WGS sequence"/>
</dbReference>
<dbReference type="InterPro" id="IPR006726">
    <property type="entry name" value="PHBA_efflux_AaeB/fusaric-R"/>
</dbReference>
<feature type="transmembrane region" description="Helical" evidence="7">
    <location>
        <begin position="84"/>
        <end position="101"/>
    </location>
</feature>
<feature type="transmembrane region" description="Helical" evidence="7">
    <location>
        <begin position="57"/>
        <end position="78"/>
    </location>
</feature>
<feature type="transmembrane region" description="Helical" evidence="7">
    <location>
        <begin position="496"/>
        <end position="518"/>
    </location>
</feature>
<evidence type="ECO:0000256" key="4">
    <source>
        <dbReference type="ARBA" id="ARBA00022692"/>
    </source>
</evidence>
<dbReference type="Pfam" id="PF04632">
    <property type="entry name" value="FUSC"/>
    <property type="match status" value="1"/>
</dbReference>
<evidence type="ECO:0000256" key="5">
    <source>
        <dbReference type="ARBA" id="ARBA00022989"/>
    </source>
</evidence>
<keyword evidence="3" id="KW-1003">Cell membrane</keyword>
<keyword evidence="4 7" id="KW-0812">Transmembrane</keyword>
<proteinExistence type="predicted"/>
<feature type="transmembrane region" description="Helical" evidence="7">
    <location>
        <begin position="363"/>
        <end position="388"/>
    </location>
</feature>
<evidence type="ECO:0000256" key="7">
    <source>
        <dbReference type="SAM" id="Phobius"/>
    </source>
</evidence>
<feature type="transmembrane region" description="Helical" evidence="7">
    <location>
        <begin position="33"/>
        <end position="50"/>
    </location>
</feature>
<keyword evidence="9" id="KW-1185">Reference proteome</keyword>
<accession>A0ABV8NXK1</accession>
<feature type="transmembrane region" description="Helical" evidence="7">
    <location>
        <begin position="7"/>
        <end position="27"/>
    </location>
</feature>
<evidence type="ECO:0000256" key="3">
    <source>
        <dbReference type="ARBA" id="ARBA00022475"/>
    </source>
</evidence>
<sequence>MLLRDKQAWIFSAKSFLAAALALWIGLRFDLPRPYWAMTTAYVVMQPVLGGTRSRGIYRICGTLIAAVAVVAIVPVLIQVPSMLSLALSLWLSLCLFVALLHRGPSSYVFLLAGYTAAFIGFPSATQPDAIFSTAIARSEEIIVGSLCAVIVGAVVFPASIKPVIRRRVDALLRDAASWCIQVLDRKGSPDALRRHMAADLAQLDLIIPFAGRDDPRHGEMDERLRDLRAHMLGLLPVLSSIEDRLDDLESDTRDQGSDTRQDGDLHRLIDDLRTWIAQDALPREDVLRDFRSRIASLRPVLQETFDSGDLLRDSLLLRLRELAELWYDSRHLQSAVLDGTAMPPLAFPIDLRRLVRIGNRHIDWSMLVFSSLAPGATLFAYCLLWIAVGWSNGAAGAMMAAVAAAFFAAQDDPAPNILAFLLWASLSIIAAGVYLFGVMPAIHDFVPLIIATAPYFLLIGLITTRPRLFLPGMILLTNFASLLSVQNGYVADFSLYVNSALSTVIGLMFAAIMTRLFRSVGAEWSARRLIRQGWQLIAAAARGRGQNDRNRFMVRMLDLLSLLAPRLASLPAESDIVAVDMLDEVRIGLNIINLRRARSHLPTRNQGNLNQLLEQVSAYYDAQGRAGRPLTPPPALREALEASLSRLHEVAPSNERDEALLGLVGLRIGLFPRQQLSGNTSAS</sequence>
<dbReference type="PANTHER" id="PTHR30509:SF9">
    <property type="entry name" value="MULTIDRUG RESISTANCE PROTEIN MDTO"/>
    <property type="match status" value="1"/>
</dbReference>
<evidence type="ECO:0000313" key="9">
    <source>
        <dbReference type="Proteomes" id="UP001595848"/>
    </source>
</evidence>
<organism evidence="8 9">
    <name type="scientific">Candidimonas humi</name>
    <dbReference type="NCBI Taxonomy" id="683355"/>
    <lineage>
        <taxon>Bacteria</taxon>
        <taxon>Pseudomonadati</taxon>
        <taxon>Pseudomonadota</taxon>
        <taxon>Betaproteobacteria</taxon>
        <taxon>Burkholderiales</taxon>
        <taxon>Alcaligenaceae</taxon>
        <taxon>Candidimonas</taxon>
    </lineage>
</organism>
<feature type="transmembrane region" description="Helical" evidence="7">
    <location>
        <begin position="470"/>
        <end position="490"/>
    </location>
</feature>
<feature type="transmembrane region" description="Helical" evidence="7">
    <location>
        <begin position="446"/>
        <end position="463"/>
    </location>
</feature>
<evidence type="ECO:0000256" key="6">
    <source>
        <dbReference type="ARBA" id="ARBA00023136"/>
    </source>
</evidence>
<protein>
    <submittedName>
        <fullName evidence="8">FUSC family protein</fullName>
    </submittedName>
</protein>
<reference evidence="9" key="1">
    <citation type="journal article" date="2019" name="Int. J. Syst. Evol. Microbiol.">
        <title>The Global Catalogue of Microorganisms (GCM) 10K type strain sequencing project: providing services to taxonomists for standard genome sequencing and annotation.</title>
        <authorList>
            <consortium name="The Broad Institute Genomics Platform"/>
            <consortium name="The Broad Institute Genome Sequencing Center for Infectious Disease"/>
            <person name="Wu L."/>
            <person name="Ma J."/>
        </authorList>
    </citation>
    <scope>NUCLEOTIDE SEQUENCE [LARGE SCALE GENOMIC DNA]</scope>
    <source>
        <strain evidence="9">LMG 24813</strain>
    </source>
</reference>
<feature type="transmembrane region" description="Helical" evidence="7">
    <location>
        <begin position="108"/>
        <end position="126"/>
    </location>
</feature>
<evidence type="ECO:0000256" key="2">
    <source>
        <dbReference type="ARBA" id="ARBA00022448"/>
    </source>
</evidence>
<keyword evidence="6 7" id="KW-0472">Membrane</keyword>
<name>A0ABV8NXK1_9BURK</name>
<evidence type="ECO:0000313" key="8">
    <source>
        <dbReference type="EMBL" id="MFC4200553.1"/>
    </source>
</evidence>
<dbReference type="PANTHER" id="PTHR30509">
    <property type="entry name" value="P-HYDROXYBENZOIC ACID EFFLUX PUMP SUBUNIT-RELATED"/>
    <property type="match status" value="1"/>
</dbReference>
<feature type="transmembrane region" description="Helical" evidence="7">
    <location>
        <begin position="418"/>
        <end position="440"/>
    </location>
</feature>
<dbReference type="EMBL" id="JBHSBV010000002">
    <property type="protein sequence ID" value="MFC4200553.1"/>
    <property type="molecule type" value="Genomic_DNA"/>
</dbReference>
<feature type="transmembrane region" description="Helical" evidence="7">
    <location>
        <begin position="142"/>
        <end position="161"/>
    </location>
</feature>
<keyword evidence="5 7" id="KW-1133">Transmembrane helix</keyword>
<comment type="caution">
    <text evidence="8">The sequence shown here is derived from an EMBL/GenBank/DDBJ whole genome shotgun (WGS) entry which is preliminary data.</text>
</comment>
<evidence type="ECO:0000256" key="1">
    <source>
        <dbReference type="ARBA" id="ARBA00004651"/>
    </source>
</evidence>
<comment type="subcellular location">
    <subcellularLocation>
        <location evidence="1">Cell membrane</location>
        <topology evidence="1">Multi-pass membrane protein</topology>
    </subcellularLocation>
</comment>
<gene>
    <name evidence="8" type="ORF">ACFOY1_06285</name>
</gene>
<keyword evidence="2" id="KW-0813">Transport</keyword>